<dbReference type="AlphaFoldDB" id="A0A0A9ABI8"/>
<name>A0A0A9ABI8_ARUDO</name>
<protein>
    <submittedName>
        <fullName evidence="1">Uncharacterized protein</fullName>
    </submittedName>
</protein>
<sequence length="44" mass="5269">MFVFLGIYQFSLYPSHLVVQPFIHVLRISNVQLLARLRFFNCKL</sequence>
<evidence type="ECO:0000313" key="1">
    <source>
        <dbReference type="EMBL" id="JAD48446.1"/>
    </source>
</evidence>
<reference evidence="1" key="1">
    <citation type="submission" date="2014-09" db="EMBL/GenBank/DDBJ databases">
        <authorList>
            <person name="Magalhaes I.L.F."/>
            <person name="Oliveira U."/>
            <person name="Santos F.R."/>
            <person name="Vidigal T.H.D.A."/>
            <person name="Brescovit A.D."/>
            <person name="Santos A.J."/>
        </authorList>
    </citation>
    <scope>NUCLEOTIDE SEQUENCE</scope>
    <source>
        <tissue evidence="1">Shoot tissue taken approximately 20 cm above the soil surface</tissue>
    </source>
</reference>
<accession>A0A0A9ABI8</accession>
<organism evidence="1">
    <name type="scientific">Arundo donax</name>
    <name type="common">Giant reed</name>
    <name type="synonym">Donax arundinaceus</name>
    <dbReference type="NCBI Taxonomy" id="35708"/>
    <lineage>
        <taxon>Eukaryota</taxon>
        <taxon>Viridiplantae</taxon>
        <taxon>Streptophyta</taxon>
        <taxon>Embryophyta</taxon>
        <taxon>Tracheophyta</taxon>
        <taxon>Spermatophyta</taxon>
        <taxon>Magnoliopsida</taxon>
        <taxon>Liliopsida</taxon>
        <taxon>Poales</taxon>
        <taxon>Poaceae</taxon>
        <taxon>PACMAD clade</taxon>
        <taxon>Arundinoideae</taxon>
        <taxon>Arundineae</taxon>
        <taxon>Arundo</taxon>
    </lineage>
</organism>
<proteinExistence type="predicted"/>
<dbReference type="EMBL" id="GBRH01249449">
    <property type="protein sequence ID" value="JAD48446.1"/>
    <property type="molecule type" value="Transcribed_RNA"/>
</dbReference>
<reference evidence="1" key="2">
    <citation type="journal article" date="2015" name="Data Brief">
        <title>Shoot transcriptome of the giant reed, Arundo donax.</title>
        <authorList>
            <person name="Barrero R.A."/>
            <person name="Guerrero F.D."/>
            <person name="Moolhuijzen P."/>
            <person name="Goolsby J.A."/>
            <person name="Tidwell J."/>
            <person name="Bellgard S.E."/>
            <person name="Bellgard M.I."/>
        </authorList>
    </citation>
    <scope>NUCLEOTIDE SEQUENCE</scope>
    <source>
        <tissue evidence="1">Shoot tissue taken approximately 20 cm above the soil surface</tissue>
    </source>
</reference>